<dbReference type="InterPro" id="IPR040661">
    <property type="entry name" value="LZ3wCH"/>
</dbReference>
<dbReference type="RefSeq" id="XP_070058322.1">
    <property type="nucleotide sequence ID" value="XM_070202221.1"/>
</dbReference>
<dbReference type="EMBL" id="CP144519">
    <property type="protein sequence ID" value="WWC66617.1"/>
    <property type="molecule type" value="Genomic_DNA"/>
</dbReference>
<evidence type="ECO:0000256" key="3">
    <source>
        <dbReference type="ARBA" id="ARBA00023054"/>
    </source>
</evidence>
<feature type="domain" description="Mnd1 HTH" evidence="7">
    <location>
        <begin position="15"/>
        <end position="69"/>
    </location>
</feature>
<dbReference type="InterPro" id="IPR005647">
    <property type="entry name" value="Mnd1"/>
</dbReference>
<dbReference type="GO" id="GO:0003690">
    <property type="term" value="F:double-stranded DNA binding"/>
    <property type="evidence" value="ECO:0007669"/>
    <property type="project" value="InterPro"/>
</dbReference>
<comment type="similarity">
    <text evidence="2 5">Belongs to the MND1 family.</text>
</comment>
<evidence type="ECO:0000313" key="10">
    <source>
        <dbReference type="Proteomes" id="UP000094020"/>
    </source>
</evidence>
<comment type="subcellular location">
    <subcellularLocation>
        <location evidence="1 5">Nucleus</location>
    </subcellularLocation>
</comment>
<name>A0AAJ8L017_9TREE</name>
<protein>
    <recommendedName>
        <fullName evidence="5">Meiotic nuclear division protein 1</fullName>
    </recommendedName>
</protein>
<feature type="coiled-coil region" evidence="6">
    <location>
        <begin position="80"/>
        <end position="134"/>
    </location>
</feature>
<reference evidence="9" key="2">
    <citation type="submission" date="2024-02" db="EMBL/GenBank/DDBJ databases">
        <title>Comparative genomics of Cryptococcus and Kwoniella reveals pathogenesis evolution and contrasting modes of karyotype evolution via chromosome fusion or intercentromeric recombination.</title>
        <authorList>
            <person name="Coelho M.A."/>
            <person name="David-Palma M."/>
            <person name="Shea T."/>
            <person name="Bowers K."/>
            <person name="McGinley-Smith S."/>
            <person name="Mohammad A.W."/>
            <person name="Gnirke A."/>
            <person name="Yurkov A.M."/>
            <person name="Nowrousian M."/>
            <person name="Sun S."/>
            <person name="Cuomo C.A."/>
            <person name="Heitman J."/>
        </authorList>
    </citation>
    <scope>NUCLEOTIDE SEQUENCE</scope>
    <source>
        <strain evidence="9">CBS 10737</strain>
    </source>
</reference>
<evidence type="ECO:0000256" key="5">
    <source>
        <dbReference type="PIRNR" id="PIRNR026991"/>
    </source>
</evidence>
<sequence length="199" mass="22178">MSKRGLSMEEKKMKMLEIFHETAEFYSLKELEKIAPIVQSVKEVLDDIISDGFVQMDKIGTGNYFWSLPSAAGATKQALLAKNKKELEAINEKIKEVQADIEDAEKGREDTPDRRNLIAQLNGLNETSSSLKKELSAFGAADPIKYEKKSKAIQVCKNSAVQWTDNTLILLTHISNSGVDTEGIKANLGITDEWEDLQT</sequence>
<evidence type="ECO:0000256" key="1">
    <source>
        <dbReference type="ARBA" id="ARBA00004123"/>
    </source>
</evidence>
<dbReference type="KEGG" id="kpin:30169176"/>
<dbReference type="GO" id="GO:0005634">
    <property type="term" value="C:nucleus"/>
    <property type="evidence" value="ECO:0007669"/>
    <property type="project" value="UniProtKB-SubCell"/>
</dbReference>
<keyword evidence="4 5" id="KW-0539">Nucleus</keyword>
<evidence type="ECO:0000259" key="8">
    <source>
        <dbReference type="Pfam" id="PF18517"/>
    </source>
</evidence>
<comment type="function">
    <text evidence="5">Required for proper homologous chromosome pairing and efficient cross-over and intragenic recombination during meiosis.</text>
</comment>
<dbReference type="GO" id="GO:0007131">
    <property type="term" value="P:reciprocal meiotic recombination"/>
    <property type="evidence" value="ECO:0007669"/>
    <property type="project" value="InterPro"/>
</dbReference>
<keyword evidence="3 6" id="KW-0175">Coiled coil</keyword>
<organism evidence="9 10">
    <name type="scientific">Kwoniella pini CBS 10737</name>
    <dbReference type="NCBI Taxonomy" id="1296096"/>
    <lineage>
        <taxon>Eukaryota</taxon>
        <taxon>Fungi</taxon>
        <taxon>Dikarya</taxon>
        <taxon>Basidiomycota</taxon>
        <taxon>Agaricomycotina</taxon>
        <taxon>Tremellomycetes</taxon>
        <taxon>Tremellales</taxon>
        <taxon>Cryptococcaceae</taxon>
        <taxon>Kwoniella</taxon>
    </lineage>
</organism>
<proteinExistence type="inferred from homology"/>
<accession>A0AAJ8L017</accession>
<dbReference type="GeneID" id="30169176"/>
<evidence type="ECO:0000259" key="7">
    <source>
        <dbReference type="Pfam" id="PF03962"/>
    </source>
</evidence>
<dbReference type="Pfam" id="PF18517">
    <property type="entry name" value="LZ3wCH"/>
    <property type="match status" value="1"/>
</dbReference>
<dbReference type="Pfam" id="PF03962">
    <property type="entry name" value="Mnd1"/>
    <property type="match status" value="1"/>
</dbReference>
<evidence type="ECO:0000256" key="6">
    <source>
        <dbReference type="SAM" id="Coils"/>
    </source>
</evidence>
<evidence type="ECO:0000256" key="2">
    <source>
        <dbReference type="ARBA" id="ARBA00005981"/>
    </source>
</evidence>
<dbReference type="Proteomes" id="UP000094020">
    <property type="component" value="Chromosome 1"/>
</dbReference>
<evidence type="ECO:0000313" key="9">
    <source>
        <dbReference type="EMBL" id="WWC66617.1"/>
    </source>
</evidence>
<keyword evidence="10" id="KW-1185">Reference proteome</keyword>
<dbReference type="AlphaFoldDB" id="A0AAJ8L017"/>
<dbReference type="InterPro" id="IPR040453">
    <property type="entry name" value="Mnd1_HTH"/>
</dbReference>
<evidence type="ECO:0000256" key="4">
    <source>
        <dbReference type="ARBA" id="ARBA00023242"/>
    </source>
</evidence>
<dbReference type="PIRSF" id="PIRSF026991">
    <property type="entry name" value="Mnd1"/>
    <property type="match status" value="1"/>
</dbReference>
<gene>
    <name evidence="9" type="ORF">I206_100520</name>
</gene>
<feature type="domain" description="Leucine zipper with capping helix" evidence="8">
    <location>
        <begin position="145"/>
        <end position="195"/>
    </location>
</feature>
<reference evidence="9" key="1">
    <citation type="submission" date="2013-07" db="EMBL/GenBank/DDBJ databases">
        <authorList>
            <consortium name="The Broad Institute Genome Sequencing Platform"/>
            <person name="Cuomo C."/>
            <person name="Litvintseva A."/>
            <person name="Chen Y."/>
            <person name="Heitman J."/>
            <person name="Sun S."/>
            <person name="Springer D."/>
            <person name="Dromer F."/>
            <person name="Young S.K."/>
            <person name="Zeng Q."/>
            <person name="Gargeya S."/>
            <person name="Fitzgerald M."/>
            <person name="Abouelleil A."/>
            <person name="Alvarado L."/>
            <person name="Berlin A.M."/>
            <person name="Chapman S.B."/>
            <person name="Dewar J."/>
            <person name="Goldberg J."/>
            <person name="Griggs A."/>
            <person name="Gujja S."/>
            <person name="Hansen M."/>
            <person name="Howarth C."/>
            <person name="Imamovic A."/>
            <person name="Larimer J."/>
            <person name="McCowan C."/>
            <person name="Murphy C."/>
            <person name="Pearson M."/>
            <person name="Priest M."/>
            <person name="Roberts A."/>
            <person name="Saif S."/>
            <person name="Shea T."/>
            <person name="Sykes S."/>
            <person name="Wortman J."/>
            <person name="Nusbaum C."/>
            <person name="Birren B."/>
        </authorList>
    </citation>
    <scope>NUCLEOTIDE SEQUENCE</scope>
    <source>
        <strain evidence="9">CBS 10737</strain>
    </source>
</reference>